<evidence type="ECO:0008006" key="3">
    <source>
        <dbReference type="Google" id="ProtNLM"/>
    </source>
</evidence>
<keyword evidence="2" id="KW-1185">Reference proteome</keyword>
<protein>
    <recommendedName>
        <fullName evidence="3">DUF4595 domain-containing protein</fullName>
    </recommendedName>
</protein>
<proteinExistence type="predicted"/>
<dbReference type="RefSeq" id="WP_179003271.1">
    <property type="nucleotide sequence ID" value="NZ_JBHSCO010000001.1"/>
</dbReference>
<dbReference type="PROSITE" id="PS51257">
    <property type="entry name" value="PROKAR_LIPOPROTEIN"/>
    <property type="match status" value="1"/>
</dbReference>
<reference evidence="2" key="1">
    <citation type="journal article" date="2019" name="Int. J. Syst. Evol. Microbiol.">
        <title>The Global Catalogue of Microorganisms (GCM) 10K type strain sequencing project: providing services to taxonomists for standard genome sequencing and annotation.</title>
        <authorList>
            <consortium name="The Broad Institute Genomics Platform"/>
            <consortium name="The Broad Institute Genome Sequencing Center for Infectious Disease"/>
            <person name="Wu L."/>
            <person name="Ma J."/>
        </authorList>
    </citation>
    <scope>NUCLEOTIDE SEQUENCE [LARGE SCALE GENOMIC DNA]</scope>
    <source>
        <strain evidence="2">CGMCC 1.15345</strain>
    </source>
</reference>
<accession>A0ABV8W066</accession>
<gene>
    <name evidence="1" type="ORF">ACFOY0_00020</name>
</gene>
<dbReference type="Proteomes" id="UP001595719">
    <property type="component" value="Unassembled WGS sequence"/>
</dbReference>
<evidence type="ECO:0000313" key="2">
    <source>
        <dbReference type="Proteomes" id="UP001595719"/>
    </source>
</evidence>
<name>A0ABV8W066_9FLAO</name>
<organism evidence="1 2">
    <name type="scientific">Flavobacterium quisquiliarum</name>
    <dbReference type="NCBI Taxonomy" id="1834436"/>
    <lineage>
        <taxon>Bacteria</taxon>
        <taxon>Pseudomonadati</taxon>
        <taxon>Bacteroidota</taxon>
        <taxon>Flavobacteriia</taxon>
        <taxon>Flavobacteriales</taxon>
        <taxon>Flavobacteriaceae</taxon>
        <taxon>Flavobacterium</taxon>
    </lineage>
</organism>
<sequence>MKIIIIILIGFLAVSCSNDAPKESELVSITTNYYADNILWDSSKYYYSNSKLEDVKNLDKSRTNYSYNNNLIATASNYEPDGFLFSTNKYTFDSNDRLTEFAVVLSDNSEIKYTITYNETTILVTYKHYIGNSIVYEFGLNANKQIISKKTISVNGAPPKANSLRYQYTYEGQNLVSVTSFNAETNVTTPLVTYTYGTEKNEADPSKHMYGKAWKMNSFFMVIVNGGNYTSQVSENIFSSYKEGTRNATINREYSNGKISKTTTEYVSSSNIAMKIVSVYEYK</sequence>
<evidence type="ECO:0000313" key="1">
    <source>
        <dbReference type="EMBL" id="MFC4389359.1"/>
    </source>
</evidence>
<comment type="caution">
    <text evidence="1">The sequence shown here is derived from an EMBL/GenBank/DDBJ whole genome shotgun (WGS) entry which is preliminary data.</text>
</comment>
<dbReference type="EMBL" id="JBHSCO010000001">
    <property type="protein sequence ID" value="MFC4389359.1"/>
    <property type="molecule type" value="Genomic_DNA"/>
</dbReference>